<dbReference type="Proteomes" id="UP000176631">
    <property type="component" value="Unassembled WGS sequence"/>
</dbReference>
<dbReference type="InterPro" id="IPR050515">
    <property type="entry name" value="Beta-lactam/transpept"/>
</dbReference>
<comment type="caution">
    <text evidence="6">The sequence shown here is derived from an EMBL/GenBank/DDBJ whole genome shotgun (WGS) entry which is preliminary data.</text>
</comment>
<dbReference type="STRING" id="1802593.A2172_00260"/>
<protein>
    <recommendedName>
        <fullName evidence="8">Penicillin-binding protein transpeptidase domain-containing protein</fullName>
    </recommendedName>
</protein>
<evidence type="ECO:0000256" key="1">
    <source>
        <dbReference type="ARBA" id="ARBA00004370"/>
    </source>
</evidence>
<evidence type="ECO:0000259" key="5">
    <source>
        <dbReference type="Pfam" id="PF03717"/>
    </source>
</evidence>
<dbReference type="GO" id="GO:0071555">
    <property type="term" value="P:cell wall organization"/>
    <property type="evidence" value="ECO:0007669"/>
    <property type="project" value="TreeGrafter"/>
</dbReference>
<dbReference type="PANTHER" id="PTHR30627:SF1">
    <property type="entry name" value="PEPTIDOGLYCAN D,D-TRANSPEPTIDASE FTSI"/>
    <property type="match status" value="1"/>
</dbReference>
<dbReference type="Gene3D" id="3.40.710.10">
    <property type="entry name" value="DD-peptidase/beta-lactamase superfamily"/>
    <property type="match status" value="1"/>
</dbReference>
<feature type="transmembrane region" description="Helical" evidence="3">
    <location>
        <begin position="7"/>
        <end position="27"/>
    </location>
</feature>
<sequence length="591" mass="64717">MIRKRFLWIELFLFVFAAAVIGRLFYWQVIKYESFVVAAKSQTEDTVFISAERGKILSSDGSILVSNQKAYLLYAVIPEFKKLKKDNQTYEDLSKENAQKIAAILLEEKLVGVQGEDLEKINRDTLRESLKETIIFQLKQPNLVWVPLAKKVSEETKQKIEGLKIKGIGFQDDTKRFYPEGGIGANLFGFVAKDEAGNDKGYAGLEGYYDDKLKGKSGRLIQEVDSLGRPILIGSSVGSNASNGANLLTTIDRTVQYTVERKLQEGVKRYGAKAGAIIVMDPATGGVLASSSYPTFNLLDSTSSKPETYRNLGISEVYEPGSIFKSITSSVGLDSKAIDTRTACPCTGPLNIAGYEVQTSNNKYYPNSTIAEILQHSDNIGAAFVAQRVGINKFLKYVQDFGFGEITGVDLQGEEAGIIKERKNWGEIDLATAAFGQGLSVTALQMVSALSSIANDGALMKPYVVKKIESQSKTINISPTKVRQVIQPPTAEVVKQLLLGAVENGEAKRIIPHGYRVAGKTGTAQVPIAGHYSTKTTASFVGFGPVESPRFAMIVVLFEPSASIWASETSEPLFFEITKELYPYWGIPVHQ</sequence>
<name>A0A1G1W9D0_9BACT</name>
<organism evidence="6 7">
    <name type="scientific">Candidatus Woykebacteria bacterium RBG_13_40_15</name>
    <dbReference type="NCBI Taxonomy" id="1802593"/>
    <lineage>
        <taxon>Bacteria</taxon>
        <taxon>Candidatus Woykeibacteriota</taxon>
    </lineage>
</organism>
<dbReference type="InterPro" id="IPR012338">
    <property type="entry name" value="Beta-lactam/transpept-like"/>
</dbReference>
<comment type="subcellular location">
    <subcellularLocation>
        <location evidence="1">Membrane</location>
    </subcellularLocation>
</comment>
<dbReference type="Gene3D" id="3.30.450.330">
    <property type="match status" value="1"/>
</dbReference>
<evidence type="ECO:0000256" key="3">
    <source>
        <dbReference type="SAM" id="Phobius"/>
    </source>
</evidence>
<dbReference type="GO" id="GO:0008658">
    <property type="term" value="F:penicillin binding"/>
    <property type="evidence" value="ECO:0007669"/>
    <property type="project" value="InterPro"/>
</dbReference>
<dbReference type="Gene3D" id="3.90.1310.10">
    <property type="entry name" value="Penicillin-binding protein 2a (Domain 2)"/>
    <property type="match status" value="1"/>
</dbReference>
<evidence type="ECO:0008006" key="8">
    <source>
        <dbReference type="Google" id="ProtNLM"/>
    </source>
</evidence>
<evidence type="ECO:0000313" key="7">
    <source>
        <dbReference type="Proteomes" id="UP000176631"/>
    </source>
</evidence>
<dbReference type="InterPro" id="IPR001460">
    <property type="entry name" value="PCN-bd_Tpept"/>
</dbReference>
<dbReference type="InterPro" id="IPR036138">
    <property type="entry name" value="PBP_dimer_sf"/>
</dbReference>
<dbReference type="SUPFAM" id="SSF56601">
    <property type="entry name" value="beta-lactamase/transpeptidase-like"/>
    <property type="match status" value="1"/>
</dbReference>
<keyword evidence="2 3" id="KW-0472">Membrane</keyword>
<dbReference type="SUPFAM" id="SSF56519">
    <property type="entry name" value="Penicillin binding protein dimerisation domain"/>
    <property type="match status" value="1"/>
</dbReference>
<feature type="domain" description="Penicillin-binding protein transpeptidase" evidence="4">
    <location>
        <begin position="275"/>
        <end position="577"/>
    </location>
</feature>
<evidence type="ECO:0000259" key="4">
    <source>
        <dbReference type="Pfam" id="PF00905"/>
    </source>
</evidence>
<dbReference type="GO" id="GO:0005886">
    <property type="term" value="C:plasma membrane"/>
    <property type="evidence" value="ECO:0007669"/>
    <property type="project" value="TreeGrafter"/>
</dbReference>
<dbReference type="Pfam" id="PF00905">
    <property type="entry name" value="Transpeptidase"/>
    <property type="match status" value="1"/>
</dbReference>
<gene>
    <name evidence="6" type="ORF">A2172_00260</name>
</gene>
<reference evidence="6 7" key="1">
    <citation type="journal article" date="2016" name="Nat. Commun.">
        <title>Thousands of microbial genomes shed light on interconnected biogeochemical processes in an aquifer system.</title>
        <authorList>
            <person name="Anantharaman K."/>
            <person name="Brown C.T."/>
            <person name="Hug L.A."/>
            <person name="Sharon I."/>
            <person name="Castelle C.J."/>
            <person name="Probst A.J."/>
            <person name="Thomas B.C."/>
            <person name="Singh A."/>
            <person name="Wilkins M.J."/>
            <person name="Karaoz U."/>
            <person name="Brodie E.L."/>
            <person name="Williams K.H."/>
            <person name="Hubbard S.S."/>
            <person name="Banfield J.F."/>
        </authorList>
    </citation>
    <scope>NUCLEOTIDE SEQUENCE [LARGE SCALE GENOMIC DNA]</scope>
</reference>
<evidence type="ECO:0000256" key="2">
    <source>
        <dbReference type="ARBA" id="ARBA00023136"/>
    </source>
</evidence>
<dbReference type="EMBL" id="MHCP01000014">
    <property type="protein sequence ID" value="OGY24289.1"/>
    <property type="molecule type" value="Genomic_DNA"/>
</dbReference>
<dbReference type="InterPro" id="IPR005311">
    <property type="entry name" value="PBP_dimer"/>
</dbReference>
<dbReference type="PANTHER" id="PTHR30627">
    <property type="entry name" value="PEPTIDOGLYCAN D,D-TRANSPEPTIDASE"/>
    <property type="match status" value="1"/>
</dbReference>
<dbReference type="Pfam" id="PF03717">
    <property type="entry name" value="PBP_dimer"/>
    <property type="match status" value="1"/>
</dbReference>
<dbReference type="AlphaFoldDB" id="A0A1G1W9D0"/>
<keyword evidence="3" id="KW-0812">Transmembrane</keyword>
<evidence type="ECO:0000313" key="6">
    <source>
        <dbReference type="EMBL" id="OGY24289.1"/>
    </source>
</evidence>
<proteinExistence type="predicted"/>
<feature type="domain" description="Penicillin-binding protein dimerisation" evidence="5">
    <location>
        <begin position="49"/>
        <end position="231"/>
    </location>
</feature>
<accession>A0A1G1W9D0</accession>
<keyword evidence="3" id="KW-1133">Transmembrane helix</keyword>